<keyword evidence="2" id="KW-1185">Reference proteome</keyword>
<dbReference type="EMBL" id="JXTB01000417">
    <property type="protein sequence ID" value="PON41371.1"/>
    <property type="molecule type" value="Genomic_DNA"/>
</dbReference>
<protein>
    <submittedName>
        <fullName evidence="1">Uncharacterized protein</fullName>
    </submittedName>
</protein>
<proteinExistence type="predicted"/>
<reference evidence="2" key="1">
    <citation type="submission" date="2016-06" db="EMBL/GenBank/DDBJ databases">
        <title>Parallel loss of symbiosis genes in relatives of nitrogen-fixing non-legume Parasponia.</title>
        <authorList>
            <person name="Van Velzen R."/>
            <person name="Holmer R."/>
            <person name="Bu F."/>
            <person name="Rutten L."/>
            <person name="Van Zeijl A."/>
            <person name="Liu W."/>
            <person name="Santuari L."/>
            <person name="Cao Q."/>
            <person name="Sharma T."/>
            <person name="Shen D."/>
            <person name="Roswanjaya Y."/>
            <person name="Wardhani T."/>
            <person name="Kalhor M.S."/>
            <person name="Jansen J."/>
            <person name="Van den Hoogen J."/>
            <person name="Gungor B."/>
            <person name="Hartog M."/>
            <person name="Hontelez J."/>
            <person name="Verver J."/>
            <person name="Yang W.-C."/>
            <person name="Schijlen E."/>
            <person name="Repin R."/>
            <person name="Schilthuizen M."/>
            <person name="Schranz E."/>
            <person name="Heidstra R."/>
            <person name="Miyata K."/>
            <person name="Fedorova E."/>
            <person name="Kohlen W."/>
            <person name="Bisseling T."/>
            <person name="Smit S."/>
            <person name="Geurts R."/>
        </authorList>
    </citation>
    <scope>NUCLEOTIDE SEQUENCE [LARGE SCALE GENOMIC DNA]</scope>
    <source>
        <strain evidence="2">cv. WU1-14</strain>
    </source>
</reference>
<gene>
    <name evidence="1" type="ORF">PanWU01x14_290400</name>
</gene>
<comment type="caution">
    <text evidence="1">The sequence shown here is derived from an EMBL/GenBank/DDBJ whole genome shotgun (WGS) entry which is preliminary data.</text>
</comment>
<organism evidence="1 2">
    <name type="scientific">Parasponia andersonii</name>
    <name type="common">Sponia andersonii</name>
    <dbReference type="NCBI Taxonomy" id="3476"/>
    <lineage>
        <taxon>Eukaryota</taxon>
        <taxon>Viridiplantae</taxon>
        <taxon>Streptophyta</taxon>
        <taxon>Embryophyta</taxon>
        <taxon>Tracheophyta</taxon>
        <taxon>Spermatophyta</taxon>
        <taxon>Magnoliopsida</taxon>
        <taxon>eudicotyledons</taxon>
        <taxon>Gunneridae</taxon>
        <taxon>Pentapetalae</taxon>
        <taxon>rosids</taxon>
        <taxon>fabids</taxon>
        <taxon>Rosales</taxon>
        <taxon>Cannabaceae</taxon>
        <taxon>Parasponia</taxon>
    </lineage>
</organism>
<dbReference type="Proteomes" id="UP000237105">
    <property type="component" value="Unassembled WGS sequence"/>
</dbReference>
<dbReference type="AlphaFoldDB" id="A0A2P5AXX2"/>
<name>A0A2P5AXX2_PARAD</name>
<evidence type="ECO:0000313" key="2">
    <source>
        <dbReference type="Proteomes" id="UP000237105"/>
    </source>
</evidence>
<accession>A0A2P5AXX2</accession>
<dbReference type="OrthoDB" id="10365131at2759"/>
<sequence>MDTELEIELHVQTDIVDKVSSQVENFSFNDFFIDFELDKDSAKEEIRKSLVGKFFAKKPLKWFAENGYWENLAMKLGWKIQEVNRHTFVFRFT</sequence>
<evidence type="ECO:0000313" key="1">
    <source>
        <dbReference type="EMBL" id="PON41371.1"/>
    </source>
</evidence>